<dbReference type="PANTHER" id="PTHR35144:SF2">
    <property type="entry name" value="MEIOSIS-SPECIFIC TRANSCRIPTION FACTOR NDT80"/>
    <property type="match status" value="1"/>
</dbReference>
<dbReference type="SUPFAM" id="SSF49417">
    <property type="entry name" value="p53-like transcription factors"/>
    <property type="match status" value="1"/>
</dbReference>
<dbReference type="GO" id="GO:0051321">
    <property type="term" value="P:meiotic cell cycle"/>
    <property type="evidence" value="ECO:0007669"/>
    <property type="project" value="TreeGrafter"/>
</dbReference>
<dbReference type="AlphaFoldDB" id="A0A2S7Y1N3"/>
<protein>
    <recommendedName>
        <fullName evidence="4">NDT80 domain-containing protein</fullName>
    </recommendedName>
</protein>
<gene>
    <name evidence="5" type="ORF">BB8028_0002g03990</name>
</gene>
<proteinExistence type="predicted"/>
<dbReference type="OrthoDB" id="2288358at2759"/>
<dbReference type="InterPro" id="IPR037141">
    <property type="entry name" value="NDT80_DNA-bd_dom_sf"/>
</dbReference>
<dbReference type="EMBL" id="JRHA01000002">
    <property type="protein sequence ID" value="PQK10075.1"/>
    <property type="molecule type" value="Genomic_DNA"/>
</dbReference>
<evidence type="ECO:0000256" key="3">
    <source>
        <dbReference type="SAM" id="MobiDB-lite"/>
    </source>
</evidence>
<dbReference type="GO" id="GO:0003677">
    <property type="term" value="F:DNA binding"/>
    <property type="evidence" value="ECO:0007669"/>
    <property type="project" value="UniProtKB-KW"/>
</dbReference>
<comment type="caution">
    <text evidence="5">The sequence shown here is derived from an EMBL/GenBank/DDBJ whole genome shotgun (WGS) entry which is preliminary data.</text>
</comment>
<reference evidence="5 6" key="1">
    <citation type="submission" date="2016-07" db="EMBL/GenBank/DDBJ databases">
        <title>Comparative genomics of the entomopathogenic fungus Beauveria bassiana.</title>
        <authorList>
            <person name="Valero Jimenez C.A."/>
            <person name="Zwaan B.J."/>
            <person name="Van Kan J.A."/>
            <person name="Takken W."/>
            <person name="Debets A.J."/>
            <person name="Schoustra S.E."/>
            <person name="Koenraadt C.J."/>
        </authorList>
    </citation>
    <scope>NUCLEOTIDE SEQUENCE [LARGE SCALE GENOMIC DNA]</scope>
    <source>
        <strain evidence="5 6">ARSEF 8028</strain>
    </source>
</reference>
<name>A0A2S7Y1N3_BEABA</name>
<dbReference type="InterPro" id="IPR052605">
    <property type="entry name" value="Fungal_trans_regulator"/>
</dbReference>
<dbReference type="GO" id="GO:0045944">
    <property type="term" value="P:positive regulation of transcription by RNA polymerase II"/>
    <property type="evidence" value="ECO:0007669"/>
    <property type="project" value="TreeGrafter"/>
</dbReference>
<sequence>MHTQTLPQDYDSSYAAGVHGYGGNPARFSPSGQYSFQGYPADINPGLGSEFSYNQQLHNQLAPRSGYQNPSPTVPSKHASASDSQRKGVDKRKSGRSLSHERGNSGMNSQWAGGNANTAHGSMYQPQRVPREPSGSSSHSSRQNDDILPMGPTEQLGTLQYLDSNSNPTGPTVDIKIASLVHKNFFFNRQFWTCYRRNYMACNCSYSITPYFPGVHLAFKHSQESAAVPILGFAMFISAVVADHPHQEIPIIQHTPKRDRGPISKPTKQLMGPRNRHSHGTPPHMGITDGIQPTGQIYSDIYGVSATQGTLPTEHNFDRLQFKTATANNGERRAGQQRYQLRLEVWGDIGGSDESSRWKRIAVSYSPDVVVRGRSPGHYMKERRGSSGSGGDSSQGNMYPNSGSGSGEYGTANVVDGQSNNYMATAPYDDRGGHQYFNGAASHHARQDMAAYPIDPKPMFPSAFTNPQPVYGDPGLYNHGLHQHQQHHQQPTGVSPQEIYGKPRDLDMGVLPRPEPQLRMGHDARCNVSATAGGAPSILPPLVSSMSSMSMVNPGSYLSHS</sequence>
<evidence type="ECO:0000313" key="6">
    <source>
        <dbReference type="Proteomes" id="UP000237441"/>
    </source>
</evidence>
<feature type="domain" description="NDT80" evidence="4">
    <location>
        <begin position="121"/>
        <end position="383"/>
    </location>
</feature>
<feature type="compositionally biased region" description="Polar residues" evidence="3">
    <location>
        <begin position="105"/>
        <end position="120"/>
    </location>
</feature>
<keyword evidence="1 2" id="KW-0238">DNA-binding</keyword>
<organism evidence="5 6">
    <name type="scientific">Beauveria bassiana</name>
    <name type="common">White muscardine disease fungus</name>
    <name type="synonym">Tritirachium shiotae</name>
    <dbReference type="NCBI Taxonomy" id="176275"/>
    <lineage>
        <taxon>Eukaryota</taxon>
        <taxon>Fungi</taxon>
        <taxon>Dikarya</taxon>
        <taxon>Ascomycota</taxon>
        <taxon>Pezizomycotina</taxon>
        <taxon>Sordariomycetes</taxon>
        <taxon>Hypocreomycetidae</taxon>
        <taxon>Hypocreales</taxon>
        <taxon>Cordycipitaceae</taxon>
        <taxon>Beauveria</taxon>
    </lineage>
</organism>
<dbReference type="Pfam" id="PF05224">
    <property type="entry name" value="NDT80_PhoG"/>
    <property type="match status" value="1"/>
</dbReference>
<evidence type="ECO:0000313" key="5">
    <source>
        <dbReference type="EMBL" id="PQK10075.1"/>
    </source>
</evidence>
<feature type="region of interest" description="Disordered" evidence="3">
    <location>
        <begin position="1"/>
        <end position="153"/>
    </location>
</feature>
<evidence type="ECO:0000256" key="1">
    <source>
        <dbReference type="ARBA" id="ARBA00023125"/>
    </source>
</evidence>
<dbReference type="PROSITE" id="PS51517">
    <property type="entry name" value="NDT80"/>
    <property type="match status" value="1"/>
</dbReference>
<dbReference type="Gene3D" id="2.60.40.1390">
    <property type="entry name" value="NDT80 DNA-binding domain"/>
    <property type="match status" value="1"/>
</dbReference>
<dbReference type="GO" id="GO:0000228">
    <property type="term" value="C:nuclear chromosome"/>
    <property type="evidence" value="ECO:0007669"/>
    <property type="project" value="TreeGrafter"/>
</dbReference>
<feature type="compositionally biased region" description="Polar residues" evidence="3">
    <location>
        <begin position="1"/>
        <end position="11"/>
    </location>
</feature>
<dbReference type="InterPro" id="IPR008967">
    <property type="entry name" value="p53-like_TF_DNA-bd_sf"/>
</dbReference>
<feature type="DNA-binding region" description="NDT80" evidence="2">
    <location>
        <begin position="121"/>
        <end position="383"/>
    </location>
</feature>
<dbReference type="Proteomes" id="UP000237441">
    <property type="component" value="Unassembled WGS sequence"/>
</dbReference>
<evidence type="ECO:0000259" key="4">
    <source>
        <dbReference type="PROSITE" id="PS51517"/>
    </source>
</evidence>
<dbReference type="InterPro" id="IPR024061">
    <property type="entry name" value="NDT80_DNA-bd_dom"/>
</dbReference>
<evidence type="ECO:0000256" key="2">
    <source>
        <dbReference type="PROSITE-ProRule" id="PRU00850"/>
    </source>
</evidence>
<dbReference type="GO" id="GO:0003700">
    <property type="term" value="F:DNA-binding transcription factor activity"/>
    <property type="evidence" value="ECO:0007669"/>
    <property type="project" value="UniProtKB-UniRule"/>
</dbReference>
<accession>A0A2S7Y1N3</accession>
<feature type="compositionally biased region" description="Basic and acidic residues" evidence="3">
    <location>
        <begin position="84"/>
        <end position="103"/>
    </location>
</feature>
<dbReference type="PANTHER" id="PTHR35144">
    <property type="entry name" value="MEIOSIS-SPECIFIC TRANSCRIPTION FACTOR NDT80"/>
    <property type="match status" value="1"/>
</dbReference>
<feature type="region of interest" description="Disordered" evidence="3">
    <location>
        <begin position="372"/>
        <end position="413"/>
    </location>
</feature>
<feature type="region of interest" description="Disordered" evidence="3">
    <location>
        <begin position="256"/>
        <end position="282"/>
    </location>
</feature>